<evidence type="ECO:0000256" key="1">
    <source>
        <dbReference type="ARBA" id="ARBA00004496"/>
    </source>
</evidence>
<dbReference type="GO" id="GO:0015629">
    <property type="term" value="C:actin cytoskeleton"/>
    <property type="evidence" value="ECO:0000318"/>
    <property type="project" value="GO_Central"/>
</dbReference>
<feature type="compositionally biased region" description="Low complexity" evidence="5">
    <location>
        <begin position="1079"/>
        <end position="1096"/>
    </location>
</feature>
<dbReference type="SMART" id="SM00228">
    <property type="entry name" value="PDZ"/>
    <property type="match status" value="1"/>
</dbReference>
<evidence type="ECO:0000313" key="7">
    <source>
        <dbReference type="Ensembl" id="ENSORLP00000031534.1"/>
    </source>
</evidence>
<keyword evidence="2" id="KW-0963">Cytoplasm</keyword>
<feature type="region of interest" description="Disordered" evidence="5">
    <location>
        <begin position="790"/>
        <end position="1277"/>
    </location>
</feature>
<feature type="compositionally biased region" description="Low complexity" evidence="5">
    <location>
        <begin position="1006"/>
        <end position="1031"/>
    </location>
</feature>
<keyword evidence="8" id="KW-1185">Reference proteome</keyword>
<dbReference type="InterPro" id="IPR036034">
    <property type="entry name" value="PDZ_sf"/>
</dbReference>
<sequence>MGTGDYVCVTLSGAAPWGFSLAEGEVDNQRSFLVSQVEQGGRAFLAGIQDGDVVVSINGKPCADLTLLRASALIDTSTDSLQLCLKRNVFIPAERLESEGRSLSSEVLESTTLNIFSPDHRFQLPKELYISESRHEADFGHSENDTDSPKTSQLCSVQQDTSSCENQGSNHEEGAEWSVSPGDILELQVSLSKQTLSDAGSTALGSAHGIEGEFSKREVIKALHKTTATSLCTPCPVREPLGQHGVVVTPTSMLGQVEVILQQPAASGAGRGILSVGGPKVSESLGSQSERQEGGGISEGVPGSFTISFKTPSEEASGEEQGSDSEGDQEKPSKHHARHARLRRKDSISEKQLKEAKSKCKRIALLLTAAPSNPNNKGVLMFKKHRQRAKKYTLVSYGTGEDEQEYSDEEDEENGDIKQEIPAAEITFLATINSATDKTFIRDATSSKCVLNFNLDKALMDIEQNLQNQAEMECLPETKGKGALMFAQRRLRMDEISAEHEELRRQGMPVEAVQETNKRAAELSFMQSATEGRTYMDVNIHQQSQQQYQQYQEQQYYEQQQNYQQQHQYQQFQQQQYEQSQYQQQQIYQQQQQQQQQQQYLQEQKQMQQYPAIINGTNQQQANEIQSSFNNLSAKPFAAENMVATPYSHGASGTIQDFAAQGEQIASRDERISTPAIKTSFLQDARRRNTGKPMFTFKEAPKMSPNPELLNLLNRSDKKLGFESGPEEDYLSLGAEACNFLQSQRVKPKIPPPVAPKPVINPNSPAWSPQIEAANQNMPQCAENSISTPAVAPTENTAPTPELEPTIAPAVEHPPPLAPHETPANAVTEKQHAWPPTETESQQQPLQVTLPEENMEMKPSLQAESSQKTTWIAKQAQTQQQSPAGWHPPQVKEPPSGQTPTQPSWVTHQPAQSQAQPQTPTSTWTPQSQPNWSHPQGQIQSQPQPPWIKPQEEPQSQQQHQVQSSWAQTNEQQQSQQIQPAWLQTQEHPQQQAQNQWTHLSQMDSQQQAPWVQQPQQKVQPPWVQQVQQEPQPQPPWVQQPQHQALQQSWAQPQASHQPQQTWVSGQPQHQLSVDAWGQSQIQVQVQPPWIQAAQPPSQPQPHPQPQPQPKANLNPWAPVPAQAQSQSQWAQHPLENNQHHMNSWNQEQNQPQHQPPWVQTPPTQSTPYPGWQQQISSTPPQPQGDTWAPAQTQLQTHVDSWTSQSQQTSTNVSVSKINNRPSPKPWQPLQNTSQNLATPPPPRRMQSFTIGQRPLPINPMATVLNPKSSPGSAFEMPVVKGKGADMFAKRQSRMEKFVVDSETVEANKASRSTSPAASLPNEWKYTSNVRAPPPRAYNPIQSPLYPPAASKQPAAASPSTKAKKKDQEKQTPAPKPLNVIDVMKHQPYQLDSSLFIFGPGAEAVKPPISKPSPPNPPNENQPITYGQTAPVQQTGPYSSPYPQQAFGMPMQPPMHDSLYQQAQANVYPYQQPSGGQYPQQYNQQYQQPAQPSYHPQSPQPSNSPYSQPLQAAYQPANSPPYMAPPPVPYEQQSTSCYIAPSFPVVGRADSVSGGSNAAAPRPKFTANKSSAQVWKPAAAEKE</sequence>
<dbReference type="RefSeq" id="XP_023804645.1">
    <property type="nucleotide sequence ID" value="XM_023948877.1"/>
</dbReference>
<evidence type="ECO:0000256" key="5">
    <source>
        <dbReference type="SAM" id="MobiDB-lite"/>
    </source>
</evidence>
<dbReference type="GO" id="GO:0005634">
    <property type="term" value="C:nucleus"/>
    <property type="evidence" value="ECO:0000318"/>
    <property type="project" value="GO_Central"/>
</dbReference>
<feature type="compositionally biased region" description="Pro residues" evidence="5">
    <location>
        <begin position="1518"/>
        <end position="1529"/>
    </location>
</feature>
<feature type="region of interest" description="Disordered" evidence="5">
    <location>
        <begin position="1548"/>
        <end position="1583"/>
    </location>
</feature>
<feature type="compositionally biased region" description="Basic and acidic residues" evidence="5">
    <location>
        <begin position="136"/>
        <end position="148"/>
    </location>
</feature>
<feature type="domain" description="PDZ" evidence="6">
    <location>
        <begin position="6"/>
        <end position="89"/>
    </location>
</feature>
<name>A0A3B3HIG4_ORYLA</name>
<feature type="region of interest" description="Disordered" evidence="5">
    <location>
        <begin position="1301"/>
        <end position="1385"/>
    </location>
</feature>
<feature type="compositionally biased region" description="Polar residues" evidence="5">
    <location>
        <begin position="985"/>
        <end position="1005"/>
    </location>
</feature>
<evidence type="ECO:0000256" key="3">
    <source>
        <dbReference type="ARBA" id="ARBA00022553"/>
    </source>
</evidence>
<dbReference type="PANTHER" id="PTHR24217">
    <property type="entry name" value="PUTATIVE-RELATED"/>
    <property type="match status" value="1"/>
</dbReference>
<dbReference type="PANTHER" id="PTHR24217:SF9">
    <property type="entry name" value="SYNAPTOPODIN-2"/>
    <property type="match status" value="1"/>
</dbReference>
<gene>
    <name evidence="7" type="primary">SYNPO2</name>
</gene>
<dbReference type="InParanoid" id="A0A3B3HIG4"/>
<feature type="compositionally biased region" description="Low complexity" evidence="5">
    <location>
        <begin position="1348"/>
        <end position="1361"/>
    </location>
</feature>
<feature type="compositionally biased region" description="Low complexity" evidence="5">
    <location>
        <begin position="953"/>
        <end position="984"/>
    </location>
</feature>
<dbReference type="Gene3D" id="2.30.42.10">
    <property type="match status" value="1"/>
</dbReference>
<dbReference type="GO" id="GO:0032233">
    <property type="term" value="P:positive regulation of actin filament bundle assembly"/>
    <property type="evidence" value="ECO:0000318"/>
    <property type="project" value="GO_Central"/>
</dbReference>
<comment type="similarity">
    <text evidence="4">Belongs to the synaptopodin family.</text>
</comment>
<dbReference type="Pfam" id="PF00595">
    <property type="entry name" value="PDZ"/>
    <property type="match status" value="1"/>
</dbReference>
<reference evidence="7 8" key="1">
    <citation type="journal article" date="2007" name="Nature">
        <title>The medaka draft genome and insights into vertebrate genome evolution.</title>
        <authorList>
            <person name="Kasahara M."/>
            <person name="Naruse K."/>
            <person name="Sasaki S."/>
            <person name="Nakatani Y."/>
            <person name="Qu W."/>
            <person name="Ahsan B."/>
            <person name="Yamada T."/>
            <person name="Nagayasu Y."/>
            <person name="Doi K."/>
            <person name="Kasai Y."/>
            <person name="Jindo T."/>
            <person name="Kobayashi D."/>
            <person name="Shimada A."/>
            <person name="Toyoda A."/>
            <person name="Kuroki Y."/>
            <person name="Fujiyama A."/>
            <person name="Sasaki T."/>
            <person name="Shimizu A."/>
            <person name="Asakawa S."/>
            <person name="Shimizu N."/>
            <person name="Hashimoto S."/>
            <person name="Yang J."/>
            <person name="Lee Y."/>
            <person name="Matsushima K."/>
            <person name="Sugano S."/>
            <person name="Sakaizumi M."/>
            <person name="Narita T."/>
            <person name="Ohishi K."/>
            <person name="Haga S."/>
            <person name="Ohta F."/>
            <person name="Nomoto H."/>
            <person name="Nogata K."/>
            <person name="Morishita T."/>
            <person name="Endo T."/>
            <person name="Shin-I T."/>
            <person name="Takeda H."/>
            <person name="Morishita S."/>
            <person name="Kohara Y."/>
        </authorList>
    </citation>
    <scope>NUCLEOTIDE SEQUENCE [LARGE SCALE GENOMIC DNA]</scope>
    <source>
        <strain evidence="7 8">Hd-rR</strain>
    </source>
</reference>
<dbReference type="Ensembl" id="ENSORLT00000032824.1">
    <property type="protein sequence ID" value="ENSORLP00000031534.1"/>
    <property type="gene ID" value="ENSORLG00000028437.1"/>
</dbReference>
<feature type="compositionally biased region" description="Polar residues" evidence="5">
    <location>
        <begin position="896"/>
        <end position="906"/>
    </location>
</feature>
<evidence type="ECO:0000256" key="2">
    <source>
        <dbReference type="ARBA" id="ARBA00022490"/>
    </source>
</evidence>
<feature type="compositionally biased region" description="Low complexity" evidence="5">
    <location>
        <begin position="1146"/>
        <end position="1157"/>
    </location>
</feature>
<dbReference type="Bgee" id="ENSORLG00000028437">
    <property type="expression patterns" value="Expressed in muscle tissue and 9 other cell types or tissues"/>
</dbReference>
<feature type="region of interest" description="Disordered" evidence="5">
    <location>
        <begin position="280"/>
        <end position="353"/>
    </location>
</feature>
<dbReference type="GO" id="GO:0003779">
    <property type="term" value="F:actin binding"/>
    <property type="evidence" value="ECO:0000318"/>
    <property type="project" value="GO_Central"/>
</dbReference>
<evidence type="ECO:0000256" key="4">
    <source>
        <dbReference type="ARBA" id="ARBA00038161"/>
    </source>
</evidence>
<feature type="compositionally biased region" description="Basic residues" evidence="5">
    <location>
        <begin position="333"/>
        <end position="344"/>
    </location>
</feature>
<evidence type="ECO:0000313" key="8">
    <source>
        <dbReference type="Proteomes" id="UP000001038"/>
    </source>
</evidence>
<protein>
    <submittedName>
        <fullName evidence="7">Synaptopodin 2</fullName>
    </submittedName>
</protein>
<evidence type="ECO:0000259" key="6">
    <source>
        <dbReference type="PROSITE" id="PS50106"/>
    </source>
</evidence>
<reference evidence="7" key="2">
    <citation type="submission" date="2025-08" db="UniProtKB">
        <authorList>
            <consortium name="Ensembl"/>
        </authorList>
    </citation>
    <scope>IDENTIFICATION</scope>
    <source>
        <strain evidence="7">Hd-rR</strain>
    </source>
</reference>
<feature type="region of interest" description="Disordered" evidence="5">
    <location>
        <begin position="1401"/>
        <end position="1531"/>
    </location>
</feature>
<feature type="compositionally biased region" description="Polar residues" evidence="5">
    <location>
        <begin position="790"/>
        <end position="799"/>
    </location>
</feature>
<dbReference type="SUPFAM" id="SSF50156">
    <property type="entry name" value="PDZ domain-like"/>
    <property type="match status" value="1"/>
</dbReference>
<dbReference type="GeneTree" id="ENSGT00950000183054"/>
<feature type="compositionally biased region" description="Polar residues" evidence="5">
    <location>
        <begin position="862"/>
        <end position="883"/>
    </location>
</feature>
<feature type="compositionally biased region" description="Polar residues" evidence="5">
    <location>
        <begin position="838"/>
        <end position="847"/>
    </location>
</feature>
<accession>A0A3B3HIG4</accession>
<feature type="compositionally biased region" description="Polar residues" evidence="5">
    <location>
        <begin position="1229"/>
        <end position="1238"/>
    </location>
</feature>
<dbReference type="STRING" id="8090.ENSORLP00000031534"/>
<dbReference type="InterPro" id="IPR051976">
    <property type="entry name" value="Synaptopodin_domain"/>
</dbReference>
<feature type="compositionally biased region" description="Low complexity" evidence="5">
    <location>
        <begin position="1116"/>
        <end position="1134"/>
    </location>
</feature>
<feature type="compositionally biased region" description="Low complexity" evidence="5">
    <location>
        <begin position="907"/>
        <end position="942"/>
    </location>
</feature>
<feature type="compositionally biased region" description="Polar residues" evidence="5">
    <location>
        <begin position="1135"/>
        <end position="1145"/>
    </location>
</feature>
<feature type="compositionally biased region" description="Polar residues" evidence="5">
    <location>
        <begin position="1045"/>
        <end position="1072"/>
    </location>
</feature>
<dbReference type="InterPro" id="IPR001478">
    <property type="entry name" value="PDZ"/>
</dbReference>
<feature type="compositionally biased region" description="Acidic residues" evidence="5">
    <location>
        <begin position="316"/>
        <end position="327"/>
    </location>
</feature>
<reference evidence="7" key="3">
    <citation type="submission" date="2025-09" db="UniProtKB">
        <authorList>
            <consortium name="Ensembl"/>
        </authorList>
    </citation>
    <scope>IDENTIFICATION</scope>
    <source>
        <strain evidence="7">Hd-rR</strain>
    </source>
</reference>
<feature type="compositionally biased region" description="Pro residues" evidence="5">
    <location>
        <begin position="1097"/>
        <end position="1109"/>
    </location>
</feature>
<proteinExistence type="inferred from homology"/>
<keyword evidence="3" id="KW-0597">Phosphoprotein</keyword>
<feature type="region of interest" description="Disordered" evidence="5">
    <location>
        <begin position="136"/>
        <end position="179"/>
    </location>
</feature>
<dbReference type="PROSITE" id="PS50106">
    <property type="entry name" value="PDZ"/>
    <property type="match status" value="1"/>
</dbReference>
<feature type="compositionally biased region" description="Polar residues" evidence="5">
    <location>
        <begin position="149"/>
        <end position="169"/>
    </location>
</feature>
<dbReference type="Proteomes" id="UP000001038">
    <property type="component" value="Chromosome 18"/>
</dbReference>
<feature type="compositionally biased region" description="Low complexity" evidence="5">
    <location>
        <begin position="1468"/>
        <end position="1509"/>
    </location>
</feature>
<comment type="subcellular location">
    <subcellularLocation>
        <location evidence="1">Cytoplasm</location>
    </subcellularLocation>
</comment>
<dbReference type="GeneID" id="101166338"/>
<dbReference type="OrthoDB" id="6502734at2759"/>
<feature type="compositionally biased region" description="Polar residues" evidence="5">
    <location>
        <begin position="1425"/>
        <end position="1443"/>
    </location>
</feature>
<dbReference type="GO" id="GO:0030018">
    <property type="term" value="C:Z disc"/>
    <property type="evidence" value="ECO:0000318"/>
    <property type="project" value="GO_Central"/>
</dbReference>
<organism evidence="7 8">
    <name type="scientific">Oryzias latipes</name>
    <name type="common">Japanese rice fish</name>
    <name type="synonym">Japanese killifish</name>
    <dbReference type="NCBI Taxonomy" id="8090"/>
    <lineage>
        <taxon>Eukaryota</taxon>
        <taxon>Metazoa</taxon>
        <taxon>Chordata</taxon>
        <taxon>Craniata</taxon>
        <taxon>Vertebrata</taxon>
        <taxon>Euteleostomi</taxon>
        <taxon>Actinopterygii</taxon>
        <taxon>Neopterygii</taxon>
        <taxon>Teleostei</taxon>
        <taxon>Neoteleostei</taxon>
        <taxon>Acanthomorphata</taxon>
        <taxon>Ovalentaria</taxon>
        <taxon>Atherinomorphae</taxon>
        <taxon>Beloniformes</taxon>
        <taxon>Adrianichthyidae</taxon>
        <taxon>Oryziinae</taxon>
        <taxon>Oryzias</taxon>
    </lineage>
</organism>
<feature type="compositionally biased region" description="Pro residues" evidence="5">
    <location>
        <begin position="1409"/>
        <end position="1420"/>
    </location>
</feature>
<feature type="compositionally biased region" description="Low complexity" evidence="5">
    <location>
        <begin position="1199"/>
        <end position="1216"/>
    </location>
</feature>